<evidence type="ECO:0000256" key="4">
    <source>
        <dbReference type="ARBA" id="ARBA00022544"/>
    </source>
</evidence>
<keyword evidence="6 8" id="KW-1133">Transmembrane helix</keyword>
<evidence type="ECO:0000256" key="2">
    <source>
        <dbReference type="ARBA" id="ARBA00007998"/>
    </source>
</evidence>
<evidence type="ECO:0000313" key="10">
    <source>
        <dbReference type="Proteomes" id="UP000198666"/>
    </source>
</evidence>
<gene>
    <name evidence="9" type="ORF">SAMN05421663_102568</name>
</gene>
<feature type="transmembrane region" description="Helical" evidence="8">
    <location>
        <begin position="183"/>
        <end position="204"/>
    </location>
</feature>
<sequence>MELLKKPMRARELIAMIFMLIGIKGGDTTPSLFADEAQNALWIAPIVSFVVILPPFITLMYLLKKYQTRNLAELLHHLLGTKLGTIIGIFLFVGAFISMAADMRNIVEEINYLYFPNSPTIIIYLIFIVICLFVANKGLESIGSLAWAVLPVIVLTIISVMFVDFQATVWQRIFPILGGGASIVIRDGFSLSSVFLEFFLLTIAYQAFHDTKQFRIGMYTGSILSVLLIVLFYMIYTMVFDYNTVDNIAYLYQESTEIVPLGHFFTNISTFFMVGWLLSNFLRFTIFLYIICWLYGALFQIKRFEGLLMPISFLAMILSMIPPNFITNEMIVRKTSFHWISPIYLCFPFLLLAASLWRERRKL</sequence>
<protein>
    <submittedName>
        <fullName evidence="9">Spore germination protein (Amino acid permease)</fullName>
    </submittedName>
</protein>
<keyword evidence="7 8" id="KW-0472">Membrane</keyword>
<feature type="transmembrane region" description="Helical" evidence="8">
    <location>
        <begin position="337"/>
        <end position="357"/>
    </location>
</feature>
<feature type="transmembrane region" description="Helical" evidence="8">
    <location>
        <begin position="271"/>
        <end position="295"/>
    </location>
</feature>
<comment type="subcellular location">
    <subcellularLocation>
        <location evidence="1">Membrane</location>
        <topology evidence="1">Multi-pass membrane protein</topology>
    </subcellularLocation>
</comment>
<dbReference type="OrthoDB" id="2081904at2"/>
<dbReference type="Pfam" id="PF03845">
    <property type="entry name" value="Spore_permease"/>
    <property type="match status" value="1"/>
</dbReference>
<dbReference type="AlphaFoldDB" id="A0A1G6M1K6"/>
<comment type="similarity">
    <text evidence="2">Belongs to the amino acid-polyamine-organocation (APC) superfamily. Spore germination protein (SGP) (TC 2.A.3.9) family.</text>
</comment>
<dbReference type="EMBL" id="FMZB01000002">
    <property type="protein sequence ID" value="SDC49349.1"/>
    <property type="molecule type" value="Genomic_DNA"/>
</dbReference>
<evidence type="ECO:0000256" key="8">
    <source>
        <dbReference type="SAM" id="Phobius"/>
    </source>
</evidence>
<dbReference type="GO" id="GO:0016020">
    <property type="term" value="C:membrane"/>
    <property type="evidence" value="ECO:0007669"/>
    <property type="project" value="UniProtKB-SubCell"/>
</dbReference>
<keyword evidence="4" id="KW-0309">Germination</keyword>
<feature type="transmembrane region" description="Helical" evidence="8">
    <location>
        <begin position="41"/>
        <end position="63"/>
    </location>
</feature>
<dbReference type="PANTHER" id="PTHR34975:SF2">
    <property type="entry name" value="SPORE GERMINATION PROTEIN A2"/>
    <property type="match status" value="1"/>
</dbReference>
<proteinExistence type="inferred from homology"/>
<keyword evidence="3" id="KW-0813">Transport</keyword>
<dbReference type="STRING" id="361279.SAMN05421663_102568"/>
<organism evidence="9 10">
    <name type="scientific">Terribacillus halophilus</name>
    <dbReference type="NCBI Taxonomy" id="361279"/>
    <lineage>
        <taxon>Bacteria</taxon>
        <taxon>Bacillati</taxon>
        <taxon>Bacillota</taxon>
        <taxon>Bacilli</taxon>
        <taxon>Bacillales</taxon>
        <taxon>Bacillaceae</taxon>
        <taxon>Terribacillus</taxon>
    </lineage>
</organism>
<evidence type="ECO:0000256" key="1">
    <source>
        <dbReference type="ARBA" id="ARBA00004141"/>
    </source>
</evidence>
<dbReference type="PANTHER" id="PTHR34975">
    <property type="entry name" value="SPORE GERMINATION PROTEIN A2"/>
    <property type="match status" value="1"/>
</dbReference>
<keyword evidence="10" id="KW-1185">Reference proteome</keyword>
<evidence type="ECO:0000256" key="5">
    <source>
        <dbReference type="ARBA" id="ARBA00022692"/>
    </source>
</evidence>
<dbReference type="GO" id="GO:0009847">
    <property type="term" value="P:spore germination"/>
    <property type="evidence" value="ECO:0007669"/>
    <property type="project" value="InterPro"/>
</dbReference>
<evidence type="ECO:0000256" key="7">
    <source>
        <dbReference type="ARBA" id="ARBA00023136"/>
    </source>
</evidence>
<reference evidence="10" key="1">
    <citation type="submission" date="2016-10" db="EMBL/GenBank/DDBJ databases">
        <authorList>
            <person name="Varghese N."/>
            <person name="Submissions S."/>
        </authorList>
    </citation>
    <scope>NUCLEOTIDE SEQUENCE [LARGE SCALE GENOMIC DNA]</scope>
    <source>
        <strain evidence="10">DSM 21620</strain>
    </source>
</reference>
<accession>A0A1G6M1K6</accession>
<evidence type="ECO:0000313" key="9">
    <source>
        <dbReference type="EMBL" id="SDC49349.1"/>
    </source>
</evidence>
<feature type="transmembrane region" description="Helical" evidence="8">
    <location>
        <begin position="307"/>
        <end position="325"/>
    </location>
</feature>
<dbReference type="Proteomes" id="UP000198666">
    <property type="component" value="Unassembled WGS sequence"/>
</dbReference>
<evidence type="ECO:0000256" key="6">
    <source>
        <dbReference type="ARBA" id="ARBA00022989"/>
    </source>
</evidence>
<evidence type="ECO:0000256" key="3">
    <source>
        <dbReference type="ARBA" id="ARBA00022448"/>
    </source>
</evidence>
<dbReference type="InterPro" id="IPR004761">
    <property type="entry name" value="Spore_GerAB"/>
</dbReference>
<feature type="transmembrane region" description="Helical" evidence="8">
    <location>
        <begin position="113"/>
        <end position="135"/>
    </location>
</feature>
<keyword evidence="5 8" id="KW-0812">Transmembrane</keyword>
<feature type="transmembrane region" description="Helical" evidence="8">
    <location>
        <begin position="142"/>
        <end position="163"/>
    </location>
</feature>
<dbReference type="RefSeq" id="WP_093726364.1">
    <property type="nucleotide sequence ID" value="NZ_FMZB01000002.1"/>
</dbReference>
<feature type="transmembrane region" description="Helical" evidence="8">
    <location>
        <begin position="83"/>
        <end position="101"/>
    </location>
</feature>
<feature type="transmembrane region" description="Helical" evidence="8">
    <location>
        <begin position="216"/>
        <end position="236"/>
    </location>
</feature>
<name>A0A1G6M1K6_9BACI</name>